<dbReference type="SUPFAM" id="SSF51197">
    <property type="entry name" value="Clavaminate synthase-like"/>
    <property type="match status" value="1"/>
</dbReference>
<evidence type="ECO:0000259" key="7">
    <source>
        <dbReference type="Pfam" id="PF02668"/>
    </source>
</evidence>
<dbReference type="InterPro" id="IPR050411">
    <property type="entry name" value="AlphaKG_dependent_hydroxylases"/>
</dbReference>
<reference evidence="9 10" key="1">
    <citation type="submission" date="2015-01" db="EMBL/GenBank/DDBJ databases">
        <title>The Genome Sequence of Exophiala spinifera CBS89968.</title>
        <authorList>
            <consortium name="The Broad Institute Genomics Platform"/>
            <person name="Cuomo C."/>
            <person name="de Hoog S."/>
            <person name="Gorbushina A."/>
            <person name="Stielow B."/>
            <person name="Teixiera M."/>
            <person name="Abouelleil A."/>
            <person name="Chapman S.B."/>
            <person name="Priest M."/>
            <person name="Young S.K."/>
            <person name="Wortman J."/>
            <person name="Nusbaum C."/>
            <person name="Birren B."/>
        </authorList>
    </citation>
    <scope>NUCLEOTIDE SEQUENCE [LARGE SCALE GENOMIC DNA]</scope>
    <source>
        <strain evidence="9 10">CBS 89968</strain>
    </source>
</reference>
<evidence type="ECO:0000256" key="6">
    <source>
        <dbReference type="ARBA" id="ARBA00023004"/>
    </source>
</evidence>
<dbReference type="Gene3D" id="3.30.2020.30">
    <property type="match status" value="1"/>
</dbReference>
<evidence type="ECO:0000313" key="10">
    <source>
        <dbReference type="Proteomes" id="UP000053328"/>
    </source>
</evidence>
<evidence type="ECO:0000256" key="3">
    <source>
        <dbReference type="ARBA" id="ARBA00022723"/>
    </source>
</evidence>
<dbReference type="InterPro" id="IPR003819">
    <property type="entry name" value="TauD/TfdA-like"/>
</dbReference>
<keyword evidence="3" id="KW-0479">Metal-binding</keyword>
<evidence type="ECO:0000313" key="9">
    <source>
        <dbReference type="EMBL" id="KIW19521.1"/>
    </source>
</evidence>
<keyword evidence="10" id="KW-1185">Reference proteome</keyword>
<gene>
    <name evidence="9" type="ORF">PV08_00093</name>
</gene>
<dbReference type="AlphaFoldDB" id="A0A0D1YW97"/>
<comment type="similarity">
    <text evidence="2">Belongs to the gamma-BBH/TMLD family.</text>
</comment>
<dbReference type="Pfam" id="PF06155">
    <property type="entry name" value="GBBH-like_N"/>
    <property type="match status" value="1"/>
</dbReference>
<evidence type="ECO:0000259" key="8">
    <source>
        <dbReference type="Pfam" id="PF06155"/>
    </source>
</evidence>
<dbReference type="InterPro" id="IPR042098">
    <property type="entry name" value="TauD-like_sf"/>
</dbReference>
<dbReference type="Gene3D" id="3.60.130.10">
    <property type="entry name" value="Clavaminate synthase-like"/>
    <property type="match status" value="1"/>
</dbReference>
<dbReference type="Pfam" id="PF02668">
    <property type="entry name" value="TauD"/>
    <property type="match status" value="1"/>
</dbReference>
<feature type="domain" description="Gamma-butyrobetaine hydroxylase-like N-terminal" evidence="8">
    <location>
        <begin position="71"/>
        <end position="130"/>
    </location>
</feature>
<keyword evidence="6" id="KW-0408">Iron</keyword>
<evidence type="ECO:0000256" key="1">
    <source>
        <dbReference type="ARBA" id="ARBA00001954"/>
    </source>
</evidence>
<evidence type="ECO:0000256" key="2">
    <source>
        <dbReference type="ARBA" id="ARBA00008654"/>
    </source>
</evidence>
<dbReference type="STRING" id="91928.A0A0D1YW97"/>
<dbReference type="PANTHER" id="PTHR10696">
    <property type="entry name" value="GAMMA-BUTYROBETAINE HYDROXYLASE-RELATED"/>
    <property type="match status" value="1"/>
</dbReference>
<dbReference type="CDD" id="cd00250">
    <property type="entry name" value="CAS_like"/>
    <property type="match status" value="1"/>
</dbReference>
<dbReference type="GO" id="GO:0016706">
    <property type="term" value="F:2-oxoglutarate-dependent dioxygenase activity"/>
    <property type="evidence" value="ECO:0007669"/>
    <property type="project" value="UniProtKB-ARBA"/>
</dbReference>
<name>A0A0D1YW97_9EURO</name>
<evidence type="ECO:0000256" key="5">
    <source>
        <dbReference type="ARBA" id="ARBA00023002"/>
    </source>
</evidence>
<dbReference type="Proteomes" id="UP000053328">
    <property type="component" value="Unassembled WGS sequence"/>
</dbReference>
<protein>
    <recommendedName>
        <fullName evidence="11">TauD/TfdA-like domain-containing protein</fullName>
    </recommendedName>
</protein>
<evidence type="ECO:0008006" key="11">
    <source>
        <dbReference type="Google" id="ProtNLM"/>
    </source>
</evidence>
<dbReference type="GeneID" id="27327176"/>
<dbReference type="RefSeq" id="XP_016239737.1">
    <property type="nucleotide sequence ID" value="XM_016374461.1"/>
</dbReference>
<evidence type="ECO:0000256" key="4">
    <source>
        <dbReference type="ARBA" id="ARBA00022964"/>
    </source>
</evidence>
<keyword evidence="5" id="KW-0560">Oxidoreductase</keyword>
<dbReference type="InterPro" id="IPR038492">
    <property type="entry name" value="GBBH-like_N_sf"/>
</dbReference>
<dbReference type="EMBL" id="KN847492">
    <property type="protein sequence ID" value="KIW19521.1"/>
    <property type="molecule type" value="Genomic_DNA"/>
</dbReference>
<dbReference type="PANTHER" id="PTHR10696:SF25">
    <property type="entry name" value="OXIDOREDUCTASE AIM17-RELATED"/>
    <property type="match status" value="1"/>
</dbReference>
<dbReference type="InterPro" id="IPR010376">
    <property type="entry name" value="GBBH-like_N"/>
</dbReference>
<dbReference type="HOGENOM" id="CLU_021859_0_0_1"/>
<organism evidence="9 10">
    <name type="scientific">Exophiala spinifera</name>
    <dbReference type="NCBI Taxonomy" id="91928"/>
    <lineage>
        <taxon>Eukaryota</taxon>
        <taxon>Fungi</taxon>
        <taxon>Dikarya</taxon>
        <taxon>Ascomycota</taxon>
        <taxon>Pezizomycotina</taxon>
        <taxon>Eurotiomycetes</taxon>
        <taxon>Chaetothyriomycetidae</taxon>
        <taxon>Chaetothyriales</taxon>
        <taxon>Herpotrichiellaceae</taxon>
        <taxon>Exophiala</taxon>
    </lineage>
</organism>
<feature type="domain" description="TauD/TfdA-like" evidence="7">
    <location>
        <begin position="178"/>
        <end position="437"/>
    </location>
</feature>
<accession>A0A0D1YW97</accession>
<dbReference type="OrthoDB" id="406634at2759"/>
<dbReference type="VEuPathDB" id="FungiDB:PV08_00093"/>
<keyword evidence="4" id="KW-0223">Dioxygenase</keyword>
<comment type="cofactor">
    <cofactor evidence="1">
        <name>Fe(2+)</name>
        <dbReference type="ChEBI" id="CHEBI:29033"/>
    </cofactor>
</comment>
<dbReference type="GO" id="GO:0046872">
    <property type="term" value="F:metal ion binding"/>
    <property type="evidence" value="ECO:0007669"/>
    <property type="project" value="UniProtKB-KW"/>
</dbReference>
<dbReference type="GO" id="GO:0005739">
    <property type="term" value="C:mitochondrion"/>
    <property type="evidence" value="ECO:0007669"/>
    <property type="project" value="TreeGrafter"/>
</dbReference>
<sequence length="469" mass="53287">MSKAAPRPGDIYSPTLRFIQSAKMRPKTGRLQSLIDRRSTKKVRFAQIDAAATTPQKHHVLSQAARLEGERRTSKYSPIVVRDACQCEQCVDPSDRQRNFSYSDIPRTIGFDQVSYDEEAKEVRISWSNDIPTSAKAAPHQSVFSRDVISRLNRKFRNPHWDLYQRPLKLWGRDTFKQGTSRVDFNDYMNNEASFAEAVHLLWRDGLLFIDGVPESEASVSQIVNRIGPLQQTFYGPTWDVRSVPNAKNVAYTSKYLGFHMDLLYMRDPPGFQFLHCVHNSAAGGESRFADTFQALDQVFQKHPMYYAVLRDGLVRYEYDNDGFFYSDAKPTVQLNDALNVPPRPVLNSTSTEISNIAHCFWSPPFVGSVPSRLPPDELVKFVSASKVFSQHLEMPENVVEEKMDSGTCVIFDNLRIVHARNAFDKNSGKRWLRGAYLNRQDFVSKAASVMADMPEVDISPDPIDGPTD</sequence>
<proteinExistence type="inferred from homology"/>
<dbReference type="GO" id="GO:0045329">
    <property type="term" value="P:carnitine biosynthetic process"/>
    <property type="evidence" value="ECO:0007669"/>
    <property type="project" value="TreeGrafter"/>
</dbReference>